<protein>
    <submittedName>
        <fullName evidence="1">Uncharacterized protein</fullName>
    </submittedName>
</protein>
<dbReference type="AlphaFoldDB" id="A0A0A9DSL8"/>
<reference evidence="1" key="2">
    <citation type="journal article" date="2015" name="Data Brief">
        <title>Shoot transcriptome of the giant reed, Arundo donax.</title>
        <authorList>
            <person name="Barrero R.A."/>
            <person name="Guerrero F.D."/>
            <person name="Moolhuijzen P."/>
            <person name="Goolsby J.A."/>
            <person name="Tidwell J."/>
            <person name="Bellgard S.E."/>
            <person name="Bellgard M.I."/>
        </authorList>
    </citation>
    <scope>NUCLEOTIDE SEQUENCE</scope>
    <source>
        <tissue evidence="1">Shoot tissue taken approximately 20 cm above the soil surface</tissue>
    </source>
</reference>
<sequence>MIPCNIIKYNTVSRRGFISHVCQNLFYYSCCTFLVQQKAHKSIKQLSKTLLVVYIKG</sequence>
<organism evidence="1">
    <name type="scientific">Arundo donax</name>
    <name type="common">Giant reed</name>
    <name type="synonym">Donax arundinaceus</name>
    <dbReference type="NCBI Taxonomy" id="35708"/>
    <lineage>
        <taxon>Eukaryota</taxon>
        <taxon>Viridiplantae</taxon>
        <taxon>Streptophyta</taxon>
        <taxon>Embryophyta</taxon>
        <taxon>Tracheophyta</taxon>
        <taxon>Spermatophyta</taxon>
        <taxon>Magnoliopsida</taxon>
        <taxon>Liliopsida</taxon>
        <taxon>Poales</taxon>
        <taxon>Poaceae</taxon>
        <taxon>PACMAD clade</taxon>
        <taxon>Arundinoideae</taxon>
        <taxon>Arundineae</taxon>
        <taxon>Arundo</taxon>
    </lineage>
</organism>
<accession>A0A0A9DSL8</accession>
<dbReference type="EMBL" id="GBRH01207089">
    <property type="protein sequence ID" value="JAD90806.1"/>
    <property type="molecule type" value="Transcribed_RNA"/>
</dbReference>
<proteinExistence type="predicted"/>
<reference evidence="1" key="1">
    <citation type="submission" date="2014-09" db="EMBL/GenBank/DDBJ databases">
        <authorList>
            <person name="Magalhaes I.L.F."/>
            <person name="Oliveira U."/>
            <person name="Santos F.R."/>
            <person name="Vidigal T.H.D.A."/>
            <person name="Brescovit A.D."/>
            <person name="Santos A.J."/>
        </authorList>
    </citation>
    <scope>NUCLEOTIDE SEQUENCE</scope>
    <source>
        <tissue evidence="1">Shoot tissue taken approximately 20 cm above the soil surface</tissue>
    </source>
</reference>
<evidence type="ECO:0000313" key="1">
    <source>
        <dbReference type="EMBL" id="JAD90806.1"/>
    </source>
</evidence>
<name>A0A0A9DSL8_ARUDO</name>